<organism evidence="7 8">
    <name type="scientific">Secundilactobacillus malefermentans</name>
    <dbReference type="NCBI Taxonomy" id="176292"/>
    <lineage>
        <taxon>Bacteria</taxon>
        <taxon>Bacillati</taxon>
        <taxon>Bacillota</taxon>
        <taxon>Bacilli</taxon>
        <taxon>Lactobacillales</taxon>
        <taxon>Lactobacillaceae</taxon>
        <taxon>Secundilactobacillus</taxon>
    </lineage>
</organism>
<dbReference type="InterPro" id="IPR038765">
    <property type="entry name" value="Papain-like_cys_pep_sf"/>
</dbReference>
<dbReference type="STRING" id="1122149.FD44_GL000053"/>
<evidence type="ECO:0000256" key="5">
    <source>
        <dbReference type="SAM" id="SignalP"/>
    </source>
</evidence>
<keyword evidence="2" id="KW-0645">Protease</keyword>
<evidence type="ECO:0000259" key="6">
    <source>
        <dbReference type="PROSITE" id="PS51935"/>
    </source>
</evidence>
<dbReference type="RefSeq" id="WP_010619623.1">
    <property type="nucleotide sequence ID" value="NZ_CP042371.1"/>
</dbReference>
<evidence type="ECO:0000256" key="1">
    <source>
        <dbReference type="ARBA" id="ARBA00007074"/>
    </source>
</evidence>
<dbReference type="Gene3D" id="3.90.1720.10">
    <property type="entry name" value="endopeptidase domain like (from Nostoc punctiforme)"/>
    <property type="match status" value="1"/>
</dbReference>
<sequence>MMHHISKLKLSIIAILSVLFFMVSMTVKADAATTEVSESSMTATAYVRRSSTGWMYDLSVKDKQVTFGAKTHYLSNYPNTTWMVTKKMYVKKSDGVTYLYYYVTNVSGSVHGWIWHGYLKAGASYETLYGVAKAQLGKPYSYGGNGPSAFDCSGLTSYVFKKAMNKTLVRTAQSQYNTYQHVSSSNIKKGDLVFFGSSKSSVTHTGIYIGSGKMLDAQNNGVITEKIAAPWWNLVGYARPATIS</sequence>
<dbReference type="PROSITE" id="PS51935">
    <property type="entry name" value="NLPC_P60"/>
    <property type="match status" value="1"/>
</dbReference>
<dbReference type="EMBL" id="PUFO01000044">
    <property type="protein sequence ID" value="TDG78225.1"/>
    <property type="molecule type" value="Genomic_DNA"/>
</dbReference>
<dbReference type="OrthoDB" id="1654978at2"/>
<dbReference type="PANTHER" id="PTHR47053">
    <property type="entry name" value="MUREIN DD-ENDOPEPTIDASE MEPH-RELATED"/>
    <property type="match status" value="1"/>
</dbReference>
<dbReference type="Pfam" id="PF00877">
    <property type="entry name" value="NLPC_P60"/>
    <property type="match status" value="1"/>
</dbReference>
<name>A0A4R5NNZ8_9LACO</name>
<dbReference type="SUPFAM" id="SSF54001">
    <property type="entry name" value="Cysteine proteinases"/>
    <property type="match status" value="1"/>
</dbReference>
<dbReference type="Proteomes" id="UP000294854">
    <property type="component" value="Unassembled WGS sequence"/>
</dbReference>
<reference evidence="7 8" key="1">
    <citation type="journal article" date="2019" name="Appl. Microbiol. Biotechnol.">
        <title>Uncovering carbohydrate metabolism through a genotype-phenotype association study of 56 lactic acid bacteria genomes.</title>
        <authorList>
            <person name="Buron-Moles G."/>
            <person name="Chailyan A."/>
            <person name="Dolejs I."/>
            <person name="Forster J."/>
            <person name="Miks M.H."/>
        </authorList>
    </citation>
    <scope>NUCLEOTIDE SEQUENCE [LARGE SCALE GENOMIC DNA]</scope>
    <source>
        <strain evidence="7 8">ATCC 49373</strain>
    </source>
</reference>
<dbReference type="PANTHER" id="PTHR47053:SF1">
    <property type="entry name" value="MUREIN DD-ENDOPEPTIDASE MEPH-RELATED"/>
    <property type="match status" value="1"/>
</dbReference>
<keyword evidence="4" id="KW-0788">Thiol protease</keyword>
<comment type="similarity">
    <text evidence="1">Belongs to the peptidase C40 family.</text>
</comment>
<proteinExistence type="inferred from homology"/>
<evidence type="ECO:0000256" key="3">
    <source>
        <dbReference type="ARBA" id="ARBA00022801"/>
    </source>
</evidence>
<evidence type="ECO:0000256" key="2">
    <source>
        <dbReference type="ARBA" id="ARBA00022670"/>
    </source>
</evidence>
<dbReference type="InterPro" id="IPR051202">
    <property type="entry name" value="Peptidase_C40"/>
</dbReference>
<keyword evidence="8" id="KW-1185">Reference proteome</keyword>
<keyword evidence="5" id="KW-0732">Signal</keyword>
<feature type="domain" description="NlpC/P60" evidence="6">
    <location>
        <begin position="122"/>
        <end position="243"/>
    </location>
</feature>
<dbReference type="InterPro" id="IPR000064">
    <property type="entry name" value="NLP_P60_dom"/>
</dbReference>
<evidence type="ECO:0000256" key="4">
    <source>
        <dbReference type="ARBA" id="ARBA00022807"/>
    </source>
</evidence>
<feature type="chain" id="PRO_5039553314" description="NlpC/P60 domain-containing protein" evidence="5">
    <location>
        <begin position="30"/>
        <end position="244"/>
    </location>
</feature>
<dbReference type="AlphaFoldDB" id="A0A4R5NNZ8"/>
<comment type="caution">
    <text evidence="7">The sequence shown here is derived from an EMBL/GenBank/DDBJ whole genome shotgun (WGS) entry which is preliminary data.</text>
</comment>
<keyword evidence="3" id="KW-0378">Hydrolase</keyword>
<protein>
    <recommendedName>
        <fullName evidence="6">NlpC/P60 domain-containing protein</fullName>
    </recommendedName>
</protein>
<evidence type="ECO:0000313" key="7">
    <source>
        <dbReference type="EMBL" id="TDG78225.1"/>
    </source>
</evidence>
<evidence type="ECO:0000313" key="8">
    <source>
        <dbReference type="Proteomes" id="UP000294854"/>
    </source>
</evidence>
<dbReference type="GO" id="GO:0006508">
    <property type="term" value="P:proteolysis"/>
    <property type="evidence" value="ECO:0007669"/>
    <property type="project" value="UniProtKB-KW"/>
</dbReference>
<accession>A0A4R5NNZ8</accession>
<dbReference type="GO" id="GO:0008234">
    <property type="term" value="F:cysteine-type peptidase activity"/>
    <property type="evidence" value="ECO:0007669"/>
    <property type="project" value="UniProtKB-KW"/>
</dbReference>
<gene>
    <name evidence="7" type="ORF">C5L31_001411</name>
</gene>
<feature type="signal peptide" evidence="5">
    <location>
        <begin position="1"/>
        <end position="29"/>
    </location>
</feature>